<reference evidence="1" key="1">
    <citation type="journal article" date="2019" name="bioRxiv">
        <title>The Genome of the Zebra Mussel, Dreissena polymorpha: A Resource for Invasive Species Research.</title>
        <authorList>
            <person name="McCartney M.A."/>
            <person name="Auch B."/>
            <person name="Kono T."/>
            <person name="Mallez S."/>
            <person name="Zhang Y."/>
            <person name="Obille A."/>
            <person name="Becker A."/>
            <person name="Abrahante J.E."/>
            <person name="Garbe J."/>
            <person name="Badalamenti J.P."/>
            <person name="Herman A."/>
            <person name="Mangelson H."/>
            <person name="Liachko I."/>
            <person name="Sullivan S."/>
            <person name="Sone E.D."/>
            <person name="Koren S."/>
            <person name="Silverstein K.A.T."/>
            <person name="Beckman K.B."/>
            <person name="Gohl D.M."/>
        </authorList>
    </citation>
    <scope>NUCLEOTIDE SEQUENCE</scope>
    <source>
        <strain evidence="1">Duluth1</strain>
        <tissue evidence="1">Whole animal</tissue>
    </source>
</reference>
<accession>A0A9D4CC78</accession>
<evidence type="ECO:0000313" key="2">
    <source>
        <dbReference type="Proteomes" id="UP000828390"/>
    </source>
</evidence>
<sequence>MDSEPSKRNGTWKFTLYFDTEAAFKVTDKYDNIKGEDLMTKYKSLVGVDEDILRVNVYEVPLYKWQITKPLLFHMFVVFETQNWWWSIDKDSNGITLQRSKRSDAALYTIRQKRRLPGVQMMLRDEGNMSMHTLLYRLYLAGELKKEYDNNDRNCKHFATSVFNKVAKNKEIVSVHYTAFKR</sequence>
<name>A0A9D4CC78_DREPO</name>
<dbReference type="AlphaFoldDB" id="A0A9D4CC78"/>
<dbReference type="PANTHER" id="PTHR33173">
    <property type="match status" value="1"/>
</dbReference>
<reference evidence="1" key="2">
    <citation type="submission" date="2020-11" db="EMBL/GenBank/DDBJ databases">
        <authorList>
            <person name="McCartney M.A."/>
            <person name="Auch B."/>
            <person name="Kono T."/>
            <person name="Mallez S."/>
            <person name="Becker A."/>
            <person name="Gohl D.M."/>
            <person name="Silverstein K.A.T."/>
            <person name="Koren S."/>
            <person name="Bechman K.B."/>
            <person name="Herman A."/>
            <person name="Abrahante J.E."/>
            <person name="Garbe J."/>
        </authorList>
    </citation>
    <scope>NUCLEOTIDE SEQUENCE</scope>
    <source>
        <strain evidence="1">Duluth1</strain>
        <tissue evidence="1">Whole animal</tissue>
    </source>
</reference>
<dbReference type="Proteomes" id="UP000828390">
    <property type="component" value="Unassembled WGS sequence"/>
</dbReference>
<gene>
    <name evidence="1" type="ORF">DPMN_064421</name>
</gene>
<proteinExistence type="predicted"/>
<protein>
    <submittedName>
        <fullName evidence="1">Uncharacterized protein</fullName>
    </submittedName>
</protein>
<dbReference type="EMBL" id="JAIWYP010000013">
    <property type="protein sequence ID" value="KAH3721493.1"/>
    <property type="molecule type" value="Genomic_DNA"/>
</dbReference>
<comment type="caution">
    <text evidence="1">The sequence shown here is derived from an EMBL/GenBank/DDBJ whole genome shotgun (WGS) entry which is preliminary data.</text>
</comment>
<organism evidence="1 2">
    <name type="scientific">Dreissena polymorpha</name>
    <name type="common">Zebra mussel</name>
    <name type="synonym">Mytilus polymorpha</name>
    <dbReference type="NCBI Taxonomy" id="45954"/>
    <lineage>
        <taxon>Eukaryota</taxon>
        <taxon>Metazoa</taxon>
        <taxon>Spiralia</taxon>
        <taxon>Lophotrochozoa</taxon>
        <taxon>Mollusca</taxon>
        <taxon>Bivalvia</taxon>
        <taxon>Autobranchia</taxon>
        <taxon>Heteroconchia</taxon>
        <taxon>Euheterodonta</taxon>
        <taxon>Imparidentia</taxon>
        <taxon>Neoheterodontei</taxon>
        <taxon>Myida</taxon>
        <taxon>Dreissenoidea</taxon>
        <taxon>Dreissenidae</taxon>
        <taxon>Dreissena</taxon>
    </lineage>
</organism>
<evidence type="ECO:0000313" key="1">
    <source>
        <dbReference type="EMBL" id="KAH3721493.1"/>
    </source>
</evidence>
<dbReference type="PANTHER" id="PTHR33173:SF2">
    <property type="entry name" value="MYND-TYPE DOMAIN-CONTAINING PROTEIN"/>
    <property type="match status" value="1"/>
</dbReference>
<keyword evidence="2" id="KW-1185">Reference proteome</keyword>